<evidence type="ECO:0000256" key="4">
    <source>
        <dbReference type="SAM" id="Phobius"/>
    </source>
</evidence>
<dbReference type="EMBL" id="JACHJD010000003">
    <property type="protein sequence ID" value="MBB5102965.1"/>
    <property type="molecule type" value="Genomic_DNA"/>
</dbReference>
<keyword evidence="4" id="KW-1133">Transmembrane helix</keyword>
<evidence type="ECO:0000313" key="7">
    <source>
        <dbReference type="Proteomes" id="UP000549009"/>
    </source>
</evidence>
<keyword evidence="4" id="KW-0472">Membrane</keyword>
<reference evidence="6 7" key="1">
    <citation type="submission" date="2020-08" db="EMBL/GenBank/DDBJ databases">
        <title>Genomic Encyclopedia of Type Strains, Phase III (KMG-III): the genomes of soil and plant-associated and newly described type strains.</title>
        <authorList>
            <person name="Whitman W."/>
        </authorList>
    </citation>
    <scope>NUCLEOTIDE SEQUENCE [LARGE SCALE GENOMIC DNA]</scope>
    <source>
        <strain evidence="6 7">CECT 3146</strain>
    </source>
</reference>
<name>A0A7W8AT90_STRST</name>
<protein>
    <submittedName>
        <fullName evidence="6">Ribose transport system substrate-binding protein</fullName>
    </submittedName>
</protein>
<dbReference type="Gene3D" id="3.40.50.2300">
    <property type="match status" value="2"/>
</dbReference>
<dbReference type="Proteomes" id="UP000549009">
    <property type="component" value="Unassembled WGS sequence"/>
</dbReference>
<dbReference type="AlphaFoldDB" id="A0A7W8AT90"/>
<dbReference type="Pfam" id="PF13407">
    <property type="entry name" value="Peripla_BP_4"/>
    <property type="match status" value="1"/>
</dbReference>
<dbReference type="CDD" id="cd01536">
    <property type="entry name" value="PBP1_ABC_sugar_binding-like"/>
    <property type="match status" value="1"/>
</dbReference>
<feature type="transmembrane region" description="Helical" evidence="4">
    <location>
        <begin position="12"/>
        <end position="36"/>
    </location>
</feature>
<organism evidence="6 7">
    <name type="scientific">Streptomyces spectabilis</name>
    <dbReference type="NCBI Taxonomy" id="68270"/>
    <lineage>
        <taxon>Bacteria</taxon>
        <taxon>Bacillati</taxon>
        <taxon>Actinomycetota</taxon>
        <taxon>Actinomycetes</taxon>
        <taxon>Kitasatosporales</taxon>
        <taxon>Streptomycetaceae</taxon>
        <taxon>Streptomyces</taxon>
    </lineage>
</organism>
<accession>A0A7W8AT90</accession>
<gene>
    <name evidence="6" type="ORF">FHS40_002018</name>
</gene>
<dbReference type="PANTHER" id="PTHR46847:SF1">
    <property type="entry name" value="D-ALLOSE-BINDING PERIPLASMIC PROTEIN-RELATED"/>
    <property type="match status" value="1"/>
</dbReference>
<evidence type="ECO:0000256" key="3">
    <source>
        <dbReference type="ARBA" id="ARBA00022729"/>
    </source>
</evidence>
<comment type="caution">
    <text evidence="6">The sequence shown here is derived from an EMBL/GenBank/DDBJ whole genome shotgun (WGS) entry which is preliminary data.</text>
</comment>
<dbReference type="GO" id="GO:0030313">
    <property type="term" value="C:cell envelope"/>
    <property type="evidence" value="ECO:0007669"/>
    <property type="project" value="UniProtKB-SubCell"/>
</dbReference>
<dbReference type="SUPFAM" id="SSF53822">
    <property type="entry name" value="Periplasmic binding protein-like I"/>
    <property type="match status" value="1"/>
</dbReference>
<comment type="subcellular location">
    <subcellularLocation>
        <location evidence="1">Cell envelope</location>
    </subcellularLocation>
</comment>
<keyword evidence="7" id="KW-1185">Reference proteome</keyword>
<dbReference type="InterPro" id="IPR025997">
    <property type="entry name" value="SBP_2_dom"/>
</dbReference>
<feature type="transmembrane region" description="Helical" evidence="4">
    <location>
        <begin position="42"/>
        <end position="62"/>
    </location>
</feature>
<dbReference type="InterPro" id="IPR028082">
    <property type="entry name" value="Peripla_BP_I"/>
</dbReference>
<dbReference type="OrthoDB" id="1957427at2"/>
<keyword evidence="3" id="KW-0732">Signal</keyword>
<dbReference type="PANTHER" id="PTHR46847">
    <property type="entry name" value="D-ALLOSE-BINDING PERIPLASMIC PROTEIN-RELATED"/>
    <property type="match status" value="1"/>
</dbReference>
<keyword evidence="4" id="KW-0812">Transmembrane</keyword>
<sequence>MSERRGIQREVLSDLAVSLASGIVLAAGGGAVAALTRSCAGASIPTWLFVATAAMAFPAAFLLTRRLTRPGPQVFILISAFAQTRWLAAFLDSAVRSLGHHDMDLVVKLPRHDYSGQSQVRELNAIRKKRRSFVGGLIVCSRPETIRRELADTGTMTGLPIVFVDIRPFPQVQDYPPNTVFVGCDADEIGERAAQWVGHELREAGKNRPSILVVAGEAQVGRHLVFAAKIRDMVSPSRLDINLQGHFSRESARDIVDQHLRYLLRRGESLDTIYCTNDEMALGAVDAVKELEARGYQHAGLFILGVDGTPDALATIKSGATPFRATIVQDPRRIADAAVDLLLRLRAGEHVPTQTLVATTVYPSQ</sequence>
<dbReference type="GO" id="GO:0030246">
    <property type="term" value="F:carbohydrate binding"/>
    <property type="evidence" value="ECO:0007669"/>
    <property type="project" value="UniProtKB-ARBA"/>
</dbReference>
<proteinExistence type="inferred from homology"/>
<evidence type="ECO:0000313" key="6">
    <source>
        <dbReference type="EMBL" id="MBB5102965.1"/>
    </source>
</evidence>
<feature type="domain" description="Periplasmic binding protein" evidence="5">
    <location>
        <begin position="157"/>
        <end position="349"/>
    </location>
</feature>
<evidence type="ECO:0000259" key="5">
    <source>
        <dbReference type="Pfam" id="PF13407"/>
    </source>
</evidence>
<evidence type="ECO:0000256" key="2">
    <source>
        <dbReference type="ARBA" id="ARBA00007639"/>
    </source>
</evidence>
<comment type="similarity">
    <text evidence="2">Belongs to the bacterial solute-binding protein 2 family.</text>
</comment>
<evidence type="ECO:0000256" key="1">
    <source>
        <dbReference type="ARBA" id="ARBA00004196"/>
    </source>
</evidence>
<dbReference type="RefSeq" id="WP_150510672.1">
    <property type="nucleotide sequence ID" value="NZ_BMSQ01000004.1"/>
</dbReference>